<dbReference type="Pfam" id="PF13927">
    <property type="entry name" value="Ig_3"/>
    <property type="match status" value="1"/>
</dbReference>
<dbReference type="InterPro" id="IPR013783">
    <property type="entry name" value="Ig-like_fold"/>
</dbReference>
<dbReference type="OrthoDB" id="9947088at2759"/>
<dbReference type="InterPro" id="IPR003598">
    <property type="entry name" value="Ig_sub2"/>
</dbReference>
<dbReference type="InterPro" id="IPR052598">
    <property type="entry name" value="IgSF_CEA-related"/>
</dbReference>
<dbReference type="Bgee" id="ENSDARG00000099600">
    <property type="expression patterns" value="Expressed in spleen and 15 other cell types or tissues"/>
</dbReference>
<dbReference type="InterPro" id="IPR007110">
    <property type="entry name" value="Ig-like_dom"/>
</dbReference>
<dbReference type="Gene3D" id="2.60.40.10">
    <property type="entry name" value="Immunoglobulins"/>
    <property type="match status" value="2"/>
</dbReference>
<dbReference type="AGR" id="ZFIN:ZDB-GENE-141216-252"/>
<dbReference type="InterPro" id="IPR003599">
    <property type="entry name" value="Ig_sub"/>
</dbReference>
<reference evidence="2" key="1">
    <citation type="submission" date="2025-08" db="UniProtKB">
        <authorList>
            <consortium name="RefSeq"/>
        </authorList>
    </citation>
    <scope>IDENTIFICATION</scope>
    <source>
        <strain evidence="2">Tuebingen</strain>
        <tissue evidence="2">Fibroblasts and whole tissue</tissue>
    </source>
</reference>
<name>A0ACD6B7H6_DANRE</name>
<dbReference type="SUPFAM" id="SSF48726">
    <property type="entry name" value="Immunoglobulin"/>
    <property type="match status" value="2"/>
</dbReference>
<evidence type="ECO:0000313" key="1">
    <source>
        <dbReference type="Proteomes" id="UP000000437"/>
    </source>
</evidence>
<protein>
    <submittedName>
        <fullName evidence="2">Fc receptor-like protein 5 isoform X1</fullName>
    </submittedName>
</protein>
<dbReference type="PROSITE" id="PS50835">
    <property type="entry name" value="IG_LIKE"/>
    <property type="match status" value="2"/>
</dbReference>
<dbReference type="PANTHER" id="PTHR44337:SF13">
    <property type="entry name" value="IMMUNOGLOBULIN SUPERFAMILY MEMBER 23"/>
    <property type="match status" value="1"/>
</dbReference>
<gene>
    <name evidence="2 3" type="primary">si:dkey-93h22.7</name>
</gene>
<dbReference type="RefSeq" id="XP_009304605.2">
    <property type="nucleotide sequence ID" value="XM_009306330.5"/>
</dbReference>
<dbReference type="SMART" id="SM00408">
    <property type="entry name" value="IGc2"/>
    <property type="match status" value="1"/>
</dbReference>
<keyword evidence="1" id="KW-1185">Reference proteome</keyword>
<dbReference type="ZFIN" id="ZDB-GENE-141216-252">
    <property type="gene designation" value="si:dkey-93h22.7"/>
</dbReference>
<dbReference type="SMART" id="SM00409">
    <property type="entry name" value="IG"/>
    <property type="match status" value="1"/>
</dbReference>
<dbReference type="Proteomes" id="UP000000437">
    <property type="component" value="Chromosome 11"/>
</dbReference>
<accession>A0ACD6B7H6</accession>
<evidence type="ECO:0000313" key="2">
    <source>
        <dbReference type="RefSeq" id="XP_009304605.2"/>
    </source>
</evidence>
<dbReference type="KEGG" id="dre:568465"/>
<proteinExistence type="predicted"/>
<evidence type="ECO:0000313" key="3">
    <source>
        <dbReference type="ZFIN" id="ZDB-GENE-141216-252"/>
    </source>
</evidence>
<dbReference type="PANTHER" id="PTHR44337">
    <property type="entry name" value="CARCINOEMBRYONIC ANTIGEN-RELATED CELL ADHESION MOLECULE 8"/>
    <property type="match status" value="1"/>
</dbReference>
<dbReference type="OMA" id="AGNHVSY"/>
<dbReference type="GeneTree" id="ENSGT00530000069282"/>
<dbReference type="InterPro" id="IPR036179">
    <property type="entry name" value="Ig-like_dom_sf"/>
</dbReference>
<sequence length="512" mass="57345">MTSMHLILIGLSVLHARTGGLNEQKLDKPVLKGPSIALKDTSEYFYCEIPGHTAAVQVHYELYVETNMDKIISEHTSLTGDTAALLLFVREHHDGRLICKASAHNNTDIQSSYSDAWELRVITPVKGLGIISHPSSLNVWEGQTLTLQCKKAQGTHVSYDWFLNEMPVQMQYDRNNDTLIIHRLSARHTGDYTCVASNQFNDTIYNSSSEAVTVNVKEYLTKPEILFDVVKIEDGNYKAMITCRSERGTPQNTFTLLNHTQIITNVTTQNTSAVFSVPIQMNIDMGRMKCNASNEGNWVMSEPTRLFVEPVGGAVTLTPFKHIKDFQVVGVGLLCKVERGTFPVYRWFHNGSRLTGRGDFYAVAYSDESFLSLSVSRNSNGFYHCDAADRFDNSSSISSAKMIISEEALNSVSPLVAVVVFTCFAVLIVAVTTCCMYGVMLRRRYSSKYPLNEQRGINKIPVKDEDDEEDDDYLMLEGYDEDVTHADRMSDSNEDEDESVDETLLYEGAAPE</sequence>
<organism evidence="1 2">
    <name type="scientific">Danio rerio</name>
    <name type="common">Zebrafish</name>
    <name type="synonym">Brachydanio rerio</name>
    <dbReference type="NCBI Taxonomy" id="7955"/>
    <lineage>
        <taxon>Eukaryota</taxon>
        <taxon>Metazoa</taxon>
        <taxon>Chordata</taxon>
        <taxon>Craniata</taxon>
        <taxon>Vertebrata</taxon>
        <taxon>Euteleostomi</taxon>
        <taxon>Actinopterygii</taxon>
        <taxon>Neopterygii</taxon>
        <taxon>Teleostei</taxon>
        <taxon>Ostariophysi</taxon>
        <taxon>Cypriniformes</taxon>
        <taxon>Danionidae</taxon>
        <taxon>Danioninae</taxon>
        <taxon>Danio</taxon>
    </lineage>
</organism>